<dbReference type="Gene3D" id="1.10.10.10">
    <property type="entry name" value="Winged helix-like DNA-binding domain superfamily/Winged helix DNA-binding domain"/>
    <property type="match status" value="2"/>
</dbReference>
<protein>
    <submittedName>
        <fullName evidence="6">RNA polymerase sigma factor</fullName>
    </submittedName>
</protein>
<name>A0A917L5D8_9ACTN</name>
<evidence type="ECO:0000313" key="7">
    <source>
        <dbReference type="Proteomes" id="UP000625682"/>
    </source>
</evidence>
<reference evidence="6" key="1">
    <citation type="journal article" date="2014" name="Int. J. Syst. Evol. Microbiol.">
        <title>Complete genome sequence of Corynebacterium casei LMG S-19264T (=DSM 44701T), isolated from a smear-ripened cheese.</title>
        <authorList>
            <consortium name="US DOE Joint Genome Institute (JGI-PGF)"/>
            <person name="Walter F."/>
            <person name="Albersmeier A."/>
            <person name="Kalinowski J."/>
            <person name="Ruckert C."/>
        </authorList>
    </citation>
    <scope>NUCLEOTIDE SEQUENCE</scope>
    <source>
        <strain evidence="6">CGMCC 4.7272</strain>
    </source>
</reference>
<accession>A0A917L5D8</accession>
<sequence length="301" mass="33992">MRERVGRRPAKTIPIDREGRIMTTTTVQTAEQRVDVPEIADPSKVAPKDARELSKVFFDQLTVVEEGTPEYQYARNTLIEMNMSLVRYAAGRFRSRGPEEMEDIVQVGMIGLIKAIDRFELTREVEFASFAVPYIVGEIKRFFRDTSWAVHVPRRLQEARVQLARANEELHTRLGRTPTISELSELMSLPEEEVVEAQLASNGYRSASLDAAISGSEDGEAALADFIGDEDAALGLVEDFHALAPMIAELSERDRQIIHWRFVDELTQAQIGERLGVSQMHVSRLITRLLARLREGMLSTH</sequence>
<evidence type="ECO:0000256" key="3">
    <source>
        <dbReference type="ARBA" id="ARBA00023125"/>
    </source>
</evidence>
<dbReference type="GO" id="GO:0016987">
    <property type="term" value="F:sigma factor activity"/>
    <property type="evidence" value="ECO:0007669"/>
    <property type="project" value="UniProtKB-KW"/>
</dbReference>
<evidence type="ECO:0000256" key="1">
    <source>
        <dbReference type="ARBA" id="ARBA00023015"/>
    </source>
</evidence>
<dbReference type="Proteomes" id="UP000625682">
    <property type="component" value="Unassembled WGS sequence"/>
</dbReference>
<dbReference type="Pfam" id="PF04542">
    <property type="entry name" value="Sigma70_r2"/>
    <property type="match status" value="1"/>
</dbReference>
<keyword evidence="1" id="KW-0805">Transcription regulation</keyword>
<dbReference type="PANTHER" id="PTHR30385">
    <property type="entry name" value="SIGMA FACTOR F FLAGELLAR"/>
    <property type="match status" value="1"/>
</dbReference>
<gene>
    <name evidence="6" type="ORF">GCM10012282_44750</name>
</gene>
<dbReference type="SUPFAM" id="SSF88946">
    <property type="entry name" value="Sigma2 domain of RNA polymerase sigma factors"/>
    <property type="match status" value="1"/>
</dbReference>
<dbReference type="InterPro" id="IPR007627">
    <property type="entry name" value="RNA_pol_sigma70_r2"/>
</dbReference>
<dbReference type="AlphaFoldDB" id="A0A917L5D8"/>
<dbReference type="InterPro" id="IPR013325">
    <property type="entry name" value="RNA_pol_sigma_r2"/>
</dbReference>
<evidence type="ECO:0000313" key="6">
    <source>
        <dbReference type="EMBL" id="GGJ42887.1"/>
    </source>
</evidence>
<dbReference type="InterPro" id="IPR013324">
    <property type="entry name" value="RNA_pol_sigma_r3/r4-like"/>
</dbReference>
<dbReference type="InterPro" id="IPR036388">
    <property type="entry name" value="WH-like_DNA-bd_sf"/>
</dbReference>
<evidence type="ECO:0000256" key="4">
    <source>
        <dbReference type="ARBA" id="ARBA00023163"/>
    </source>
</evidence>
<comment type="caution">
    <text evidence="6">The sequence shown here is derived from an EMBL/GenBank/DDBJ whole genome shotgun (WGS) entry which is preliminary data.</text>
</comment>
<keyword evidence="3" id="KW-0238">DNA-binding</keyword>
<dbReference type="PANTHER" id="PTHR30385:SF4">
    <property type="entry name" value="RNA POLYMERASE SIGMA-E FACTOR"/>
    <property type="match status" value="1"/>
</dbReference>
<dbReference type="GO" id="GO:0006352">
    <property type="term" value="P:DNA-templated transcription initiation"/>
    <property type="evidence" value="ECO:0007669"/>
    <property type="project" value="InterPro"/>
</dbReference>
<evidence type="ECO:0000256" key="2">
    <source>
        <dbReference type="ARBA" id="ARBA00023082"/>
    </source>
</evidence>
<proteinExistence type="predicted"/>
<dbReference type="InterPro" id="IPR007624">
    <property type="entry name" value="RNA_pol_sigma70_r3"/>
</dbReference>
<dbReference type="InterPro" id="IPR007630">
    <property type="entry name" value="RNA_pol_sigma70_r4"/>
</dbReference>
<keyword evidence="4" id="KW-0804">Transcription</keyword>
<dbReference type="EMBL" id="BMMU01000014">
    <property type="protein sequence ID" value="GGJ42887.1"/>
    <property type="molecule type" value="Genomic_DNA"/>
</dbReference>
<keyword evidence="7" id="KW-1185">Reference proteome</keyword>
<dbReference type="PRINTS" id="PR00046">
    <property type="entry name" value="SIGMA70FCT"/>
</dbReference>
<dbReference type="PROSITE" id="PS00715">
    <property type="entry name" value="SIGMA70_1"/>
    <property type="match status" value="1"/>
</dbReference>
<dbReference type="InterPro" id="IPR000943">
    <property type="entry name" value="RNA_pol_sigma70"/>
</dbReference>
<reference evidence="6" key="2">
    <citation type="submission" date="2020-09" db="EMBL/GenBank/DDBJ databases">
        <authorList>
            <person name="Sun Q."/>
            <person name="Zhou Y."/>
        </authorList>
    </citation>
    <scope>NUCLEOTIDE SEQUENCE</scope>
    <source>
        <strain evidence="6">CGMCC 4.7272</strain>
    </source>
</reference>
<dbReference type="SUPFAM" id="SSF88659">
    <property type="entry name" value="Sigma3 and sigma4 domains of RNA polymerase sigma factors"/>
    <property type="match status" value="2"/>
</dbReference>
<feature type="domain" description="RNA polymerase sigma-70" evidence="5">
    <location>
        <begin position="103"/>
        <end position="116"/>
    </location>
</feature>
<dbReference type="Pfam" id="PF04539">
    <property type="entry name" value="Sigma70_r3"/>
    <property type="match status" value="1"/>
</dbReference>
<dbReference type="Gene3D" id="1.20.120.1810">
    <property type="match status" value="1"/>
</dbReference>
<dbReference type="GO" id="GO:0003677">
    <property type="term" value="F:DNA binding"/>
    <property type="evidence" value="ECO:0007669"/>
    <property type="project" value="UniProtKB-KW"/>
</dbReference>
<keyword evidence="2" id="KW-0731">Sigma factor</keyword>
<evidence type="ECO:0000259" key="5">
    <source>
        <dbReference type="PROSITE" id="PS00715"/>
    </source>
</evidence>
<organism evidence="6 7">
    <name type="scientific">Streptomyces lacrimifluminis</name>
    <dbReference type="NCBI Taxonomy" id="1500077"/>
    <lineage>
        <taxon>Bacteria</taxon>
        <taxon>Bacillati</taxon>
        <taxon>Actinomycetota</taxon>
        <taxon>Actinomycetes</taxon>
        <taxon>Kitasatosporales</taxon>
        <taxon>Streptomycetaceae</taxon>
        <taxon>Streptomyces</taxon>
    </lineage>
</organism>
<dbReference type="NCBIfam" id="TIGR02980">
    <property type="entry name" value="SigBFG"/>
    <property type="match status" value="1"/>
</dbReference>
<dbReference type="NCBIfam" id="TIGR02937">
    <property type="entry name" value="sigma70-ECF"/>
    <property type="match status" value="1"/>
</dbReference>
<dbReference type="CDD" id="cd06171">
    <property type="entry name" value="Sigma70_r4"/>
    <property type="match status" value="1"/>
</dbReference>
<dbReference type="Pfam" id="PF04545">
    <property type="entry name" value="Sigma70_r4"/>
    <property type="match status" value="1"/>
</dbReference>
<dbReference type="InterPro" id="IPR014284">
    <property type="entry name" value="RNA_pol_sigma-70_dom"/>
</dbReference>
<dbReference type="InterPro" id="IPR014322">
    <property type="entry name" value="RNA_pol_sigma-B/F/G"/>
</dbReference>